<reference evidence="5 6" key="1">
    <citation type="submission" date="2015-03" db="EMBL/GenBank/DDBJ databases">
        <title>RNA-seq based gene annotation and comparative genomics of four Zymoseptoria species reveal species-specific pathogenicity related genes and transposable element activity.</title>
        <authorList>
            <person name="Grandaubert J."/>
            <person name="Bhattacharyya A."/>
            <person name="Stukenbrock E.H."/>
        </authorList>
    </citation>
    <scope>NUCLEOTIDE SEQUENCE [LARGE SCALE GENOMIC DNA]</scope>
    <source>
        <strain evidence="5 6">Zb18110</strain>
    </source>
</reference>
<evidence type="ECO:0000313" key="5">
    <source>
        <dbReference type="EMBL" id="KJX92266.1"/>
    </source>
</evidence>
<dbReference type="InterPro" id="IPR036291">
    <property type="entry name" value="NAD(P)-bd_dom_sf"/>
</dbReference>
<accession>A0A0F4G4H1</accession>
<dbReference type="InterPro" id="IPR002347">
    <property type="entry name" value="SDR_fam"/>
</dbReference>
<organism evidence="5 6">
    <name type="scientific">Zymoseptoria brevis</name>
    <dbReference type="NCBI Taxonomy" id="1047168"/>
    <lineage>
        <taxon>Eukaryota</taxon>
        <taxon>Fungi</taxon>
        <taxon>Dikarya</taxon>
        <taxon>Ascomycota</taxon>
        <taxon>Pezizomycotina</taxon>
        <taxon>Dothideomycetes</taxon>
        <taxon>Dothideomycetidae</taxon>
        <taxon>Mycosphaerellales</taxon>
        <taxon>Mycosphaerellaceae</taxon>
        <taxon>Zymoseptoria</taxon>
    </lineage>
</organism>
<comment type="similarity">
    <text evidence="1 4">Belongs to the short-chain dehydrogenases/reductases (SDR) family.</text>
</comment>
<dbReference type="OrthoDB" id="1933717at2759"/>
<dbReference type="GO" id="GO:0016491">
    <property type="term" value="F:oxidoreductase activity"/>
    <property type="evidence" value="ECO:0007669"/>
    <property type="project" value="UniProtKB-KW"/>
</dbReference>
<evidence type="ECO:0000256" key="4">
    <source>
        <dbReference type="RuleBase" id="RU000363"/>
    </source>
</evidence>
<dbReference type="STRING" id="1047168.A0A0F4G4H1"/>
<proteinExistence type="inferred from homology"/>
<gene>
    <name evidence="5" type="ORF">TI39_contig5880g00003</name>
</gene>
<evidence type="ECO:0000313" key="6">
    <source>
        <dbReference type="Proteomes" id="UP000033647"/>
    </source>
</evidence>
<dbReference type="Proteomes" id="UP000033647">
    <property type="component" value="Unassembled WGS sequence"/>
</dbReference>
<dbReference type="PRINTS" id="PR00080">
    <property type="entry name" value="SDRFAMILY"/>
</dbReference>
<keyword evidence="3" id="KW-0560">Oxidoreductase</keyword>
<evidence type="ECO:0000256" key="2">
    <source>
        <dbReference type="ARBA" id="ARBA00022857"/>
    </source>
</evidence>
<dbReference type="Gene3D" id="3.40.50.720">
    <property type="entry name" value="NAD(P)-binding Rossmann-like Domain"/>
    <property type="match status" value="1"/>
</dbReference>
<comment type="caution">
    <text evidence="5">The sequence shown here is derived from an EMBL/GenBank/DDBJ whole genome shotgun (WGS) entry which is preliminary data.</text>
</comment>
<name>A0A0F4G4H1_9PEZI</name>
<keyword evidence="2" id="KW-0521">NADP</keyword>
<dbReference type="PANTHER" id="PTHR43963">
    <property type="entry name" value="CARBONYL REDUCTASE 1-RELATED"/>
    <property type="match status" value="1"/>
</dbReference>
<evidence type="ECO:0000256" key="3">
    <source>
        <dbReference type="ARBA" id="ARBA00023002"/>
    </source>
</evidence>
<protein>
    <submittedName>
        <fullName evidence="5">Carbonyl reductase like protein</fullName>
    </submittedName>
</protein>
<sequence length="291" mass="31523">MSVKSRVAAVTGANKGIGLAIVRGLALAYPTSPLKQGPFQIYLTARSSERGAEAIQTLHADPELKAAKVLVQDGGDTTISFHALDISQSRSIREFRDFLREQHPDGIDAVINNAGIAMEGFDANVVRKTLETNYYGTLEASQSLLPLLREGGRLVNVSSKSGVLNKYSEEVTSAFREAAMTNIDAVTAVMQRFQKAIDESRVKEDGFPEAAYAVSKAGETAFTKVLAMEESKKGRGVLVNACCPGYTNTDMTKGRGRKTVEQGAKTPIKLALEDIGGTFGEFWEHEEVSQW</sequence>
<dbReference type="PRINTS" id="PR00081">
    <property type="entry name" value="GDHRDH"/>
</dbReference>
<evidence type="ECO:0000256" key="1">
    <source>
        <dbReference type="ARBA" id="ARBA00006484"/>
    </source>
</evidence>
<keyword evidence="6" id="KW-1185">Reference proteome</keyword>
<dbReference type="AlphaFoldDB" id="A0A0F4G4H1"/>
<dbReference type="PANTHER" id="PTHR43963:SF6">
    <property type="entry name" value="CHAIN DEHYDROGENASE FAMILY PROTEIN, PUTATIVE (AFU_ORTHOLOGUE AFUA_3G15350)-RELATED"/>
    <property type="match status" value="1"/>
</dbReference>
<dbReference type="SUPFAM" id="SSF51735">
    <property type="entry name" value="NAD(P)-binding Rossmann-fold domains"/>
    <property type="match status" value="1"/>
</dbReference>
<dbReference type="EMBL" id="LAFY01005835">
    <property type="protein sequence ID" value="KJX92266.1"/>
    <property type="molecule type" value="Genomic_DNA"/>
</dbReference>
<dbReference type="Pfam" id="PF00106">
    <property type="entry name" value="adh_short"/>
    <property type="match status" value="2"/>
</dbReference>